<reference evidence="10 11" key="1">
    <citation type="submission" date="2018-09" db="EMBL/GenBank/DDBJ databases">
        <authorList>
            <person name="Zhu H."/>
        </authorList>
    </citation>
    <scope>NUCLEOTIDE SEQUENCE [LARGE SCALE GENOMIC DNA]</scope>
    <source>
        <strain evidence="10 11">K1W22B-8</strain>
    </source>
</reference>
<dbReference type="SUPFAM" id="SSF56954">
    <property type="entry name" value="Outer membrane efflux proteins (OEP)"/>
    <property type="match status" value="1"/>
</dbReference>
<evidence type="ECO:0000256" key="4">
    <source>
        <dbReference type="ARBA" id="ARBA00022452"/>
    </source>
</evidence>
<keyword evidence="5" id="KW-0812">Transmembrane</keyword>
<evidence type="ECO:0000256" key="6">
    <source>
        <dbReference type="ARBA" id="ARBA00023136"/>
    </source>
</evidence>
<organism evidence="10 11">
    <name type="scientific">Oleomonas cavernae</name>
    <dbReference type="NCBI Taxonomy" id="2320859"/>
    <lineage>
        <taxon>Bacteria</taxon>
        <taxon>Pseudomonadati</taxon>
        <taxon>Pseudomonadota</taxon>
        <taxon>Alphaproteobacteria</taxon>
        <taxon>Acetobacterales</taxon>
        <taxon>Acetobacteraceae</taxon>
        <taxon>Oleomonas</taxon>
    </lineage>
</organism>
<dbReference type="AlphaFoldDB" id="A0A418WD00"/>
<dbReference type="GO" id="GO:1990281">
    <property type="term" value="C:efflux pump complex"/>
    <property type="evidence" value="ECO:0007669"/>
    <property type="project" value="TreeGrafter"/>
</dbReference>
<keyword evidence="7" id="KW-0998">Cell outer membrane</keyword>
<dbReference type="InterPro" id="IPR051906">
    <property type="entry name" value="TolC-like"/>
</dbReference>
<dbReference type="RefSeq" id="WP_119778547.1">
    <property type="nucleotide sequence ID" value="NZ_QYUK01000011.1"/>
</dbReference>
<evidence type="ECO:0000256" key="3">
    <source>
        <dbReference type="ARBA" id="ARBA00022448"/>
    </source>
</evidence>
<accession>A0A418WD00</accession>
<dbReference type="InterPro" id="IPR003423">
    <property type="entry name" value="OMP_efflux"/>
</dbReference>
<dbReference type="PANTHER" id="PTHR30026">
    <property type="entry name" value="OUTER MEMBRANE PROTEIN TOLC"/>
    <property type="match status" value="1"/>
</dbReference>
<comment type="caution">
    <text evidence="10">The sequence shown here is derived from an EMBL/GenBank/DDBJ whole genome shotgun (WGS) entry which is preliminary data.</text>
</comment>
<keyword evidence="11" id="KW-1185">Reference proteome</keyword>
<evidence type="ECO:0000256" key="5">
    <source>
        <dbReference type="ARBA" id="ARBA00022692"/>
    </source>
</evidence>
<dbReference type="GO" id="GO:0009279">
    <property type="term" value="C:cell outer membrane"/>
    <property type="evidence" value="ECO:0007669"/>
    <property type="project" value="UniProtKB-SubCell"/>
</dbReference>
<feature type="signal peptide" evidence="9">
    <location>
        <begin position="1"/>
        <end position="26"/>
    </location>
</feature>
<dbReference type="EMBL" id="QYUK01000011">
    <property type="protein sequence ID" value="RJF87911.1"/>
    <property type="molecule type" value="Genomic_DNA"/>
</dbReference>
<sequence length="541" mass="57660">MFRFRGMVLAAVLSLAAIAAAGAARAETLTEALVSAYNTNPQLAAARASLRVTDEDLAEALSGFRPLIELQGSNANTIGRVQQGRATSREPVSGQAQIVQPLFPLSGFAAVNSADARIEVGRASLAAVEQQVFVAVVAAYVDVIRDEALVAITRDIAASLLRELESNKRRFEEGDISQTDIALTQTRLSQVQADQVTAEQNLRRSRSAYEEVVGHPPMDLANPGLPPSLPATREAATAVAIDGNPGLLQARRNEELARVDIDRALAGFAPTLNLVGSGLYAENQSFDGEQEEQYSLQLQLRVPLYEGGATQSRVRRAKELWSQRRAETITTERATVRQVADAFDALTTTKDVIRYAQEGVDAAREALDGVRKEAVEGFRTTFDTLQSEQNLLDAQRRLKIAERNELFAGWQLLAAIGAFNAKETGLETKIYDPKPHADEAWGVGGAFSIAPLDGDPVPQPTSTAPGVLIPAEAGRAAAPAAPAEPPAPDFWDELFGSPAEEPQAAVPVAAPAPAPAAAPDETGGNFWTDVLGIPADEIQPP</sequence>
<dbReference type="GO" id="GO:0015562">
    <property type="term" value="F:efflux transmembrane transporter activity"/>
    <property type="evidence" value="ECO:0007669"/>
    <property type="project" value="InterPro"/>
</dbReference>
<feature type="chain" id="PRO_5019245730" description="Type I secretion protein TolC" evidence="9">
    <location>
        <begin position="27"/>
        <end position="541"/>
    </location>
</feature>
<dbReference type="NCBIfam" id="TIGR01844">
    <property type="entry name" value="type_I_sec_TolC"/>
    <property type="match status" value="1"/>
</dbReference>
<gene>
    <name evidence="10" type="ORF">D3874_13510</name>
</gene>
<dbReference type="InterPro" id="IPR010130">
    <property type="entry name" value="T1SS_OMP_TolC"/>
</dbReference>
<dbReference type="PANTHER" id="PTHR30026:SF22">
    <property type="entry name" value="OUTER MEMBRANE EFFLUX PROTEIN"/>
    <property type="match status" value="1"/>
</dbReference>
<evidence type="ECO:0000313" key="10">
    <source>
        <dbReference type="EMBL" id="RJF87911.1"/>
    </source>
</evidence>
<evidence type="ECO:0000313" key="11">
    <source>
        <dbReference type="Proteomes" id="UP000284605"/>
    </source>
</evidence>
<feature type="compositionally biased region" description="Low complexity" evidence="8">
    <location>
        <begin position="500"/>
        <end position="509"/>
    </location>
</feature>
<feature type="region of interest" description="Disordered" evidence="8">
    <location>
        <begin position="500"/>
        <end position="528"/>
    </location>
</feature>
<dbReference type="Pfam" id="PF02321">
    <property type="entry name" value="OEP"/>
    <property type="match status" value="2"/>
</dbReference>
<dbReference type="Gene3D" id="1.20.1600.10">
    <property type="entry name" value="Outer membrane efflux proteins (OEP)"/>
    <property type="match status" value="1"/>
</dbReference>
<dbReference type="GO" id="GO:0015288">
    <property type="term" value="F:porin activity"/>
    <property type="evidence" value="ECO:0007669"/>
    <property type="project" value="TreeGrafter"/>
</dbReference>
<evidence type="ECO:0000256" key="7">
    <source>
        <dbReference type="ARBA" id="ARBA00023237"/>
    </source>
</evidence>
<keyword evidence="3" id="KW-0813">Transport</keyword>
<keyword evidence="4" id="KW-1134">Transmembrane beta strand</keyword>
<keyword evidence="9" id="KW-0732">Signal</keyword>
<evidence type="ECO:0000256" key="8">
    <source>
        <dbReference type="SAM" id="MobiDB-lite"/>
    </source>
</evidence>
<keyword evidence="6" id="KW-0472">Membrane</keyword>
<dbReference type="Proteomes" id="UP000284605">
    <property type="component" value="Unassembled WGS sequence"/>
</dbReference>
<dbReference type="OrthoDB" id="9789368at2"/>
<comment type="similarity">
    <text evidence="2">Belongs to the outer membrane factor (OMF) (TC 1.B.17) family.</text>
</comment>
<evidence type="ECO:0000256" key="9">
    <source>
        <dbReference type="SAM" id="SignalP"/>
    </source>
</evidence>
<comment type="subcellular location">
    <subcellularLocation>
        <location evidence="1">Cell outer membrane</location>
    </subcellularLocation>
</comment>
<name>A0A418WD00_9PROT</name>
<evidence type="ECO:0008006" key="12">
    <source>
        <dbReference type="Google" id="ProtNLM"/>
    </source>
</evidence>
<protein>
    <recommendedName>
        <fullName evidence="12">Type I secretion protein TolC</fullName>
    </recommendedName>
</protein>
<evidence type="ECO:0000256" key="1">
    <source>
        <dbReference type="ARBA" id="ARBA00004442"/>
    </source>
</evidence>
<proteinExistence type="inferred from homology"/>
<evidence type="ECO:0000256" key="2">
    <source>
        <dbReference type="ARBA" id="ARBA00007613"/>
    </source>
</evidence>